<evidence type="ECO:0000256" key="3">
    <source>
        <dbReference type="ARBA" id="ARBA00022801"/>
    </source>
</evidence>
<dbReference type="InterPro" id="IPR023828">
    <property type="entry name" value="Peptidase_S8_Ser-AS"/>
</dbReference>
<dbReference type="Gene3D" id="3.40.50.200">
    <property type="entry name" value="Peptidase S8/S53 domain"/>
    <property type="match status" value="1"/>
</dbReference>
<feature type="active site" description="Charge relay system" evidence="5">
    <location>
        <position position="129"/>
    </location>
</feature>
<sequence length="567" mass="62331">MSEGLRQFSKYLSNIPQDILNEIIVKNSFNTQDGNFIEFIVVYQGTADEFRADAESIGVKFDDLGYGFGIVTMKVSEINKLDNLTRIQYVELPKVLETTDYQSNSASCVQSAWNTYGLSGEGTIIGFLDTGIDFTHPGFISNDGETKLQYIYDLQTDKIYNRDDINRALKSDEPYDVVPVQDLAGHGTHVAGIACAGGKINFNNYGVAYKSDIIMVKITREGDINRALSTQLMKGVKFLIDKGYELNKPLIINISLSTNQGGHNGRSLLEQYIEIVSTVEKVTIVIAAGNEGSAGHHVGGEVQQIVRIPLSIADEEKSISIQFYKTLLNSFSIEIISPAGISSQEIILDQRYNERFLGRVKVATYNMGASPIDVIGQIYIRLTTSDVQLISGEWTIILRSLNEYEGYYDMWLPVAEGLNPQTKFLQPSISNTLGIPATVDGVISVGSYSYINNTLSPFSGRGVKRPGRDRKPDILAPGENILSTIVGGGFDTKTGTSMAAPTVAGVCGLLCEWGIVKGNDIYLYSGRLKYYLCRSAKRPINNLNYPDIAYGYGLVCVDNVVNLIQSE</sequence>
<feature type="domain" description="Peptidase S8/S53" evidence="7">
    <location>
        <begin position="120"/>
        <end position="298"/>
    </location>
</feature>
<feature type="domain" description="Peptidase S8/S53" evidence="7">
    <location>
        <begin position="430"/>
        <end position="553"/>
    </location>
</feature>
<protein>
    <submittedName>
        <fullName evidence="9">PII-type proteinase</fullName>
        <ecNumber evidence="9">3.4.21.96</ecNumber>
    </submittedName>
</protein>
<evidence type="ECO:0000256" key="4">
    <source>
        <dbReference type="ARBA" id="ARBA00022825"/>
    </source>
</evidence>
<name>A0ABM9UQ48_SARVE</name>
<dbReference type="SUPFAM" id="SSF52743">
    <property type="entry name" value="Subtilisin-like"/>
    <property type="match status" value="1"/>
</dbReference>
<proteinExistence type="inferred from homology"/>
<dbReference type="InterPro" id="IPR023827">
    <property type="entry name" value="Peptidase_S8_Asp-AS"/>
</dbReference>
<dbReference type="Pfam" id="PF00082">
    <property type="entry name" value="Peptidase_S8"/>
    <property type="match status" value="2"/>
</dbReference>
<feature type="active site" description="Charge relay system" evidence="5">
    <location>
        <position position="497"/>
    </location>
</feature>
<keyword evidence="4 5" id="KW-0720">Serine protease</keyword>
<reference evidence="9 10" key="1">
    <citation type="submission" date="2015-09" db="EMBL/GenBank/DDBJ databases">
        <authorList>
            <consortium name="Pathogen Informatics"/>
        </authorList>
    </citation>
    <scope>NUCLEOTIDE SEQUENCE [LARGE SCALE GENOMIC DNA]</scope>
    <source>
        <strain evidence="9 10">2789STDY5834858</strain>
    </source>
</reference>
<dbReference type="PIRSF" id="PIRSF037894">
    <property type="entry name" value="Subtilisin_rel_CspABC"/>
    <property type="match status" value="1"/>
</dbReference>
<evidence type="ECO:0000313" key="10">
    <source>
        <dbReference type="Proteomes" id="UP000095488"/>
    </source>
</evidence>
<comment type="similarity">
    <text evidence="1 5 6">Belongs to the peptidase S8 family.</text>
</comment>
<dbReference type="CDD" id="cd07478">
    <property type="entry name" value="Peptidases_S8_CspA-like"/>
    <property type="match status" value="1"/>
</dbReference>
<keyword evidence="2 5" id="KW-0645">Protease</keyword>
<evidence type="ECO:0000256" key="5">
    <source>
        <dbReference type="PROSITE-ProRule" id="PRU01240"/>
    </source>
</evidence>
<dbReference type="GO" id="GO:0016787">
    <property type="term" value="F:hydrolase activity"/>
    <property type="evidence" value="ECO:0007669"/>
    <property type="project" value="UniProtKB-KW"/>
</dbReference>
<feature type="active site" description="Charge relay system" evidence="5">
    <location>
        <position position="186"/>
    </location>
</feature>
<dbReference type="Gene3D" id="3.30.70.2980">
    <property type="match status" value="1"/>
</dbReference>
<dbReference type="RefSeq" id="WP_055258797.1">
    <property type="nucleotide sequence ID" value="NZ_CABIXL010000004.1"/>
</dbReference>
<dbReference type="InterPro" id="IPR017310">
    <property type="entry name" value="Pept_S8A_subtilisin_clostridia"/>
</dbReference>
<dbReference type="PANTHER" id="PTHR43806">
    <property type="entry name" value="PEPTIDASE S8"/>
    <property type="match status" value="1"/>
</dbReference>
<keyword evidence="10" id="KW-1185">Reference proteome</keyword>
<dbReference type="InterPro" id="IPR015500">
    <property type="entry name" value="Peptidase_S8_subtilisin-rel"/>
</dbReference>
<dbReference type="PROSITE" id="PS00137">
    <property type="entry name" value="SUBTILASE_HIS"/>
    <property type="match status" value="1"/>
</dbReference>
<evidence type="ECO:0000313" key="9">
    <source>
        <dbReference type="EMBL" id="CUN87770.1"/>
    </source>
</evidence>
<dbReference type="PANTHER" id="PTHR43806:SF11">
    <property type="entry name" value="CEREVISIN-RELATED"/>
    <property type="match status" value="1"/>
</dbReference>
<dbReference type="Proteomes" id="UP000095488">
    <property type="component" value="Unassembled WGS sequence"/>
</dbReference>
<dbReference type="EMBL" id="CYZR01000004">
    <property type="protein sequence ID" value="CUN87770.1"/>
    <property type="molecule type" value="Genomic_DNA"/>
</dbReference>
<dbReference type="InterPro" id="IPR022398">
    <property type="entry name" value="Peptidase_S8_His-AS"/>
</dbReference>
<dbReference type="EC" id="3.4.21.96" evidence="9"/>
<evidence type="ECO:0000259" key="8">
    <source>
        <dbReference type="Pfam" id="PF18425"/>
    </source>
</evidence>
<dbReference type="InterPro" id="IPR034045">
    <property type="entry name" value="Pep_S8_CspA-like"/>
</dbReference>
<dbReference type="PROSITE" id="PS51892">
    <property type="entry name" value="SUBTILASE"/>
    <property type="match status" value="1"/>
</dbReference>
<evidence type="ECO:0000256" key="2">
    <source>
        <dbReference type="ARBA" id="ARBA00022670"/>
    </source>
</evidence>
<organism evidence="9 10">
    <name type="scientific">Sarcina ventriculi</name>
    <name type="common">Clostridium ventriculi</name>
    <dbReference type="NCBI Taxonomy" id="1267"/>
    <lineage>
        <taxon>Bacteria</taxon>
        <taxon>Bacillati</taxon>
        <taxon>Bacillota</taxon>
        <taxon>Clostridia</taxon>
        <taxon>Eubacteriales</taxon>
        <taxon>Clostridiaceae</taxon>
        <taxon>Sarcina</taxon>
    </lineage>
</organism>
<dbReference type="InterPro" id="IPR041365">
    <property type="entry name" value="CspB_prodomain"/>
</dbReference>
<evidence type="ECO:0000256" key="6">
    <source>
        <dbReference type="RuleBase" id="RU003355"/>
    </source>
</evidence>
<dbReference type="PROSITE" id="PS00136">
    <property type="entry name" value="SUBTILASE_ASP"/>
    <property type="match status" value="1"/>
</dbReference>
<evidence type="ECO:0000256" key="1">
    <source>
        <dbReference type="ARBA" id="ARBA00011073"/>
    </source>
</evidence>
<keyword evidence="3 5" id="KW-0378">Hydrolase</keyword>
<feature type="domain" description="Csp protease B prodomain" evidence="8">
    <location>
        <begin position="13"/>
        <end position="94"/>
    </location>
</feature>
<gene>
    <name evidence="9" type="primary">prtP</name>
    <name evidence="9" type="ORF">ERS852473_01305</name>
</gene>
<dbReference type="Gene3D" id="2.60.120.1290">
    <property type="match status" value="1"/>
</dbReference>
<evidence type="ECO:0000259" key="7">
    <source>
        <dbReference type="Pfam" id="PF00082"/>
    </source>
</evidence>
<dbReference type="InterPro" id="IPR036852">
    <property type="entry name" value="Peptidase_S8/S53_dom_sf"/>
</dbReference>
<comment type="caution">
    <text evidence="9">The sequence shown here is derived from an EMBL/GenBank/DDBJ whole genome shotgun (WGS) entry which is preliminary data.</text>
</comment>
<dbReference type="PROSITE" id="PS00138">
    <property type="entry name" value="SUBTILASE_SER"/>
    <property type="match status" value="1"/>
</dbReference>
<dbReference type="InterPro" id="IPR000209">
    <property type="entry name" value="Peptidase_S8/S53_dom"/>
</dbReference>
<dbReference type="PRINTS" id="PR00723">
    <property type="entry name" value="SUBTILISIN"/>
</dbReference>
<accession>A0ABM9UQ48</accession>
<dbReference type="Pfam" id="PF18425">
    <property type="entry name" value="CspB_prodomain"/>
    <property type="match status" value="1"/>
</dbReference>
<dbReference type="InterPro" id="IPR050131">
    <property type="entry name" value="Peptidase_S8_subtilisin-like"/>
</dbReference>